<dbReference type="AlphaFoldDB" id="A0A1I3ZVR2"/>
<accession>A0A1I3ZVR2</accession>
<keyword evidence="2" id="KW-1133">Transmembrane helix</keyword>
<feature type="compositionally biased region" description="Basic and acidic residues" evidence="1">
    <location>
        <begin position="1"/>
        <end position="41"/>
    </location>
</feature>
<feature type="region of interest" description="Disordered" evidence="1">
    <location>
        <begin position="1"/>
        <end position="77"/>
    </location>
</feature>
<protein>
    <recommendedName>
        <fullName evidence="5">CBM2 domain-containing protein</fullName>
    </recommendedName>
</protein>
<name>A0A1I3ZVR2_9ACTN</name>
<evidence type="ECO:0000313" key="3">
    <source>
        <dbReference type="EMBL" id="SFK48232.1"/>
    </source>
</evidence>
<feature type="compositionally biased region" description="Basic and acidic residues" evidence="1">
    <location>
        <begin position="187"/>
        <end position="199"/>
    </location>
</feature>
<keyword evidence="2" id="KW-0472">Membrane</keyword>
<feature type="compositionally biased region" description="Low complexity" evidence="1">
    <location>
        <begin position="171"/>
        <end position="183"/>
    </location>
</feature>
<gene>
    <name evidence="3" type="ORF">SAMN05216275_12675</name>
</gene>
<reference evidence="4" key="1">
    <citation type="submission" date="2016-10" db="EMBL/GenBank/DDBJ databases">
        <authorList>
            <person name="Varghese N."/>
            <person name="Submissions S."/>
        </authorList>
    </citation>
    <scope>NUCLEOTIDE SEQUENCE [LARGE SCALE GENOMIC DNA]</scope>
    <source>
        <strain evidence="4">CGMCC 4.2126</strain>
    </source>
</reference>
<organism evidence="3 4">
    <name type="scientific">Streptosporangium canum</name>
    <dbReference type="NCBI Taxonomy" id="324952"/>
    <lineage>
        <taxon>Bacteria</taxon>
        <taxon>Bacillati</taxon>
        <taxon>Actinomycetota</taxon>
        <taxon>Actinomycetes</taxon>
        <taxon>Streptosporangiales</taxon>
        <taxon>Streptosporangiaceae</taxon>
        <taxon>Streptosporangium</taxon>
    </lineage>
</organism>
<evidence type="ECO:0000313" key="4">
    <source>
        <dbReference type="Proteomes" id="UP000199111"/>
    </source>
</evidence>
<proteinExistence type="predicted"/>
<dbReference type="GO" id="GO:0004553">
    <property type="term" value="F:hydrolase activity, hydrolyzing O-glycosyl compounds"/>
    <property type="evidence" value="ECO:0007669"/>
    <property type="project" value="InterPro"/>
</dbReference>
<evidence type="ECO:0008006" key="5">
    <source>
        <dbReference type="Google" id="ProtNLM"/>
    </source>
</evidence>
<feature type="compositionally biased region" description="Low complexity" evidence="1">
    <location>
        <begin position="201"/>
        <end position="237"/>
    </location>
</feature>
<evidence type="ECO:0000256" key="1">
    <source>
        <dbReference type="SAM" id="MobiDB-lite"/>
    </source>
</evidence>
<dbReference type="GO" id="GO:0030247">
    <property type="term" value="F:polysaccharide binding"/>
    <property type="evidence" value="ECO:0007669"/>
    <property type="project" value="InterPro"/>
</dbReference>
<feature type="compositionally biased region" description="Basic and acidic residues" evidence="1">
    <location>
        <begin position="147"/>
        <end position="156"/>
    </location>
</feature>
<sequence length="345" mass="35738">MGRHGGHEQDAPRSRGKREPEPTPEPDYRDEPIGRRLRPEESAVTEPRTGFLGSGWSDPSDLSDPVWPDEKRRPGRRIRTVLLAVAAVAVVLGGTVAGVQVLGGPAGSSADCPPGGCAAETPGGSESYPTGLTDPADQTGEPTSSGEPERAEKDKATPVPTPAVTRQQSGRTSSTPTPTPKATRAPRRTEPARPTREPETEPSTTGKSLITDTGQQDPTPPQATTQPPVPQPSQTSVPEPPDAPAAGGAAVTVDFGVVQEKEEVYTAKLTVTAGEKVTALALSLPVGGEVDSVTGAGWTQDGDTLVLEPGRDLEAGESLAITFTAYGRAQAPRTCRSAVGECAVI</sequence>
<dbReference type="Proteomes" id="UP000199111">
    <property type="component" value="Unassembled WGS sequence"/>
</dbReference>
<feature type="transmembrane region" description="Helical" evidence="2">
    <location>
        <begin position="81"/>
        <end position="103"/>
    </location>
</feature>
<dbReference type="InterPro" id="IPR012291">
    <property type="entry name" value="CBM2_carb-bd_dom_sf"/>
</dbReference>
<keyword evidence="4" id="KW-1185">Reference proteome</keyword>
<dbReference type="EMBL" id="FOQY01000026">
    <property type="protein sequence ID" value="SFK48232.1"/>
    <property type="molecule type" value="Genomic_DNA"/>
</dbReference>
<feature type="region of interest" description="Disordered" evidence="1">
    <location>
        <begin position="106"/>
        <end position="248"/>
    </location>
</feature>
<keyword evidence="2" id="KW-0812">Transmembrane</keyword>
<evidence type="ECO:0000256" key="2">
    <source>
        <dbReference type="SAM" id="Phobius"/>
    </source>
</evidence>
<dbReference type="Gene3D" id="2.60.40.290">
    <property type="match status" value="1"/>
</dbReference>